<organism evidence="1 2">
    <name type="scientific">Pseudomonas syringae pv. persicae</name>
    <dbReference type="NCBI Taxonomy" id="237306"/>
    <lineage>
        <taxon>Bacteria</taxon>
        <taxon>Pseudomonadati</taxon>
        <taxon>Pseudomonadota</taxon>
        <taxon>Gammaproteobacteria</taxon>
        <taxon>Pseudomonadales</taxon>
        <taxon>Pseudomonadaceae</taxon>
        <taxon>Pseudomonas</taxon>
    </lineage>
</organism>
<dbReference type="Gene3D" id="3.40.50.300">
    <property type="entry name" value="P-loop containing nucleotide triphosphate hydrolases"/>
    <property type="match status" value="1"/>
</dbReference>
<dbReference type="Proteomes" id="UP000281604">
    <property type="component" value="Unassembled WGS sequence"/>
</dbReference>
<evidence type="ECO:0000313" key="1">
    <source>
        <dbReference type="EMBL" id="RMP10025.1"/>
    </source>
</evidence>
<dbReference type="InterPro" id="IPR027417">
    <property type="entry name" value="P-loop_NTPase"/>
</dbReference>
<dbReference type="AlphaFoldDB" id="A0A3M4AUK3"/>
<gene>
    <name evidence="1" type="ORF">ALQ30_200149</name>
</gene>
<dbReference type="InterPro" id="IPR051162">
    <property type="entry name" value="T4SS_component"/>
</dbReference>
<name>A0A3M4AUK3_9PSED</name>
<protein>
    <submittedName>
        <fullName evidence="1">Uncharacterized protein</fullName>
    </submittedName>
</protein>
<accession>A0A3M4AUK3</accession>
<comment type="caution">
    <text evidence="1">The sequence shown here is derived from an EMBL/GenBank/DDBJ whole genome shotgun (WGS) entry which is preliminary data.</text>
</comment>
<dbReference type="SUPFAM" id="SSF52540">
    <property type="entry name" value="P-loop containing nucleoside triphosphate hydrolases"/>
    <property type="match status" value="1"/>
</dbReference>
<dbReference type="PANTHER" id="PTHR30121">
    <property type="entry name" value="UNCHARACTERIZED PROTEIN YJGR-RELATED"/>
    <property type="match status" value="1"/>
</dbReference>
<reference evidence="1 2" key="1">
    <citation type="submission" date="2018-08" db="EMBL/GenBank/DDBJ databases">
        <title>Recombination of ecologically and evolutionarily significant loci maintains genetic cohesion in the Pseudomonas syringae species complex.</title>
        <authorList>
            <person name="Dillon M."/>
            <person name="Thakur S."/>
            <person name="Almeida R.N.D."/>
            <person name="Weir B.S."/>
            <person name="Guttman D.S."/>
        </authorList>
    </citation>
    <scope>NUCLEOTIDE SEQUENCE [LARGE SCALE GENOMIC DNA]</scope>
    <source>
        <strain evidence="1 2">ICMP 3706</strain>
    </source>
</reference>
<sequence length="393" mass="44452">MLGNTRIIGQSGGGKTVLMNFCLAQSQKYRHRSASGFCTVFLDKDEGAKGTILLLGGKYLSIKNGKPTGCNPFQMEATETNILFNERLCRVLVTSDGRPLSTDDENRLNHAVRAVMGMDDMSLRRLSVVLQNITEQEHNKENSVAKRLARWCFDDGNGRRGPYWWVLDCPRDVIDFSTHANYGIDGTDFLDNAEIRTPISMYLLHRMDTVIDGRRFMYMMDEAWKWIDDAAFADFAGNKQLTIRKQNGLGVFSTQMPSSLLKSKIAAELVQQVATEIYLANPKADFHEYTEGFKCTVAEFDIIKNLGEESHMFHVKQGHQSFVARLDLSDVRDENDKVVISFDDELAILSGDTENNQLMDEVIAEFGENISDWLPVFHARRKARAKKSKIQPA</sequence>
<proteinExistence type="predicted"/>
<dbReference type="EMBL" id="RBQE01000183">
    <property type="protein sequence ID" value="RMP10025.1"/>
    <property type="molecule type" value="Genomic_DNA"/>
</dbReference>
<dbReference type="PANTHER" id="PTHR30121:SF12">
    <property type="entry name" value="TYPE IV SECRETION SYSTEM PROTEIN CAGE"/>
    <property type="match status" value="1"/>
</dbReference>
<evidence type="ECO:0000313" key="2">
    <source>
        <dbReference type="Proteomes" id="UP000281604"/>
    </source>
</evidence>